<evidence type="ECO:0000313" key="1">
    <source>
        <dbReference type="EMBL" id="GBR44221.1"/>
    </source>
</evidence>
<organism evidence="1 2">
    <name type="scientific">Neokomagataea tanensis NBRC 106556</name>
    <dbReference type="NCBI Taxonomy" id="1223519"/>
    <lineage>
        <taxon>Bacteria</taxon>
        <taxon>Pseudomonadati</taxon>
        <taxon>Pseudomonadota</taxon>
        <taxon>Alphaproteobacteria</taxon>
        <taxon>Acetobacterales</taxon>
        <taxon>Acetobacteraceae</taxon>
        <taxon>Neokomagataea</taxon>
    </lineage>
</organism>
<sequence>MALTLSNIGNAIGAMAKIGASAPVILGNLVLTGIEVPDHLRVGGRQMMVIHRLPGGQRVIDTLGNDPGRLELRGRFLGANAQERAQSIERMRNDGQAIAFSAAGLSLSVLIAEFSYCYEDKGALCTYSLILEAVNAPSASREESDAELFGGNLDKAGSVLSSVVSGPVQDAFNLTSQMETVAAQIMPVATLMGAGGAVGRVMNTLAKIQAVTQAGENWEQSPLILKRIGEQLRGAGGELTSLIHEVGVSLDTQSIDSTGALGLASVHAGLESAGVDVASQLKTASSRIVNMRGS</sequence>
<protein>
    <recommendedName>
        <fullName evidence="3">Phage tail protein</fullName>
    </recommendedName>
</protein>
<keyword evidence="2" id="KW-1185">Reference proteome</keyword>
<dbReference type="Proteomes" id="UP001062443">
    <property type="component" value="Unassembled WGS sequence"/>
</dbReference>
<dbReference type="EMBL" id="BAQB01000003">
    <property type="protein sequence ID" value="GBR44221.1"/>
    <property type="molecule type" value="Genomic_DNA"/>
</dbReference>
<comment type="caution">
    <text evidence="1">The sequence shown here is derived from an EMBL/GenBank/DDBJ whole genome shotgun (WGS) entry which is preliminary data.</text>
</comment>
<proteinExistence type="predicted"/>
<name>A0ABQ0QGR7_9PROT</name>
<evidence type="ECO:0000313" key="2">
    <source>
        <dbReference type="Proteomes" id="UP001062443"/>
    </source>
</evidence>
<accession>A0ABQ0QGR7</accession>
<reference evidence="1" key="1">
    <citation type="submission" date="2013-04" db="EMBL/GenBank/DDBJ databases">
        <title>The genome sequencing project of 58 acetic acid bacteria.</title>
        <authorList>
            <person name="Okamoto-Kainuma A."/>
            <person name="Ishikawa M."/>
            <person name="Umino S."/>
            <person name="Koizumi Y."/>
            <person name="Shiwa Y."/>
            <person name="Yoshikawa H."/>
            <person name="Matsutani M."/>
            <person name="Matsushita K."/>
        </authorList>
    </citation>
    <scope>NUCLEOTIDE SEQUENCE</scope>
    <source>
        <strain evidence="1">NBRC 106556</strain>
    </source>
</reference>
<gene>
    <name evidence="1" type="ORF">AA106556_0353</name>
</gene>
<evidence type="ECO:0008006" key="3">
    <source>
        <dbReference type="Google" id="ProtNLM"/>
    </source>
</evidence>